<keyword evidence="2" id="KW-0732">Signal</keyword>
<dbReference type="Gene3D" id="2.80.10.50">
    <property type="match status" value="1"/>
</dbReference>
<dbReference type="Proteomes" id="UP001190640">
    <property type="component" value="Chromosome 12"/>
</dbReference>
<proteinExistence type="inferred from homology"/>
<dbReference type="SUPFAM" id="SSF50353">
    <property type="entry name" value="Cytokine"/>
    <property type="match status" value="1"/>
</dbReference>
<dbReference type="GO" id="GO:0008083">
    <property type="term" value="F:growth factor activity"/>
    <property type="evidence" value="ECO:0007669"/>
    <property type="project" value="InterPro"/>
</dbReference>
<dbReference type="RefSeq" id="XP_054850839.1">
    <property type="nucleotide sequence ID" value="XM_054994864.1"/>
</dbReference>
<accession>A0AA97K9A5</accession>
<name>A0AA97K9A5_EUBMA</name>
<keyword evidence="3" id="KW-1185">Reference proteome</keyword>
<evidence type="ECO:0000256" key="2">
    <source>
        <dbReference type="RuleBase" id="RU049442"/>
    </source>
</evidence>
<dbReference type="PANTHER" id="PTHR11486">
    <property type="entry name" value="FIBROBLAST GROWTH FACTOR"/>
    <property type="match status" value="1"/>
</dbReference>
<evidence type="ECO:0000313" key="3">
    <source>
        <dbReference type="Proteomes" id="UP001190640"/>
    </source>
</evidence>
<dbReference type="InterPro" id="IPR002209">
    <property type="entry name" value="Fibroblast_GF_fam"/>
</dbReference>
<dbReference type="CTD" id="26291"/>
<gene>
    <name evidence="4" type="primary">FGF21</name>
</gene>
<dbReference type="AlphaFoldDB" id="A0AA97K9A5"/>
<dbReference type="PRINTS" id="PR00263">
    <property type="entry name" value="HBGFFGF"/>
</dbReference>
<organism evidence="3 4">
    <name type="scientific">Eublepharis macularius</name>
    <name type="common">Leopard gecko</name>
    <name type="synonym">Cyrtodactylus macularius</name>
    <dbReference type="NCBI Taxonomy" id="481883"/>
    <lineage>
        <taxon>Eukaryota</taxon>
        <taxon>Metazoa</taxon>
        <taxon>Chordata</taxon>
        <taxon>Craniata</taxon>
        <taxon>Vertebrata</taxon>
        <taxon>Euteleostomi</taxon>
        <taxon>Lepidosauria</taxon>
        <taxon>Squamata</taxon>
        <taxon>Bifurcata</taxon>
        <taxon>Gekkota</taxon>
        <taxon>Eublepharidae</taxon>
        <taxon>Eublepharinae</taxon>
        <taxon>Eublepharis</taxon>
    </lineage>
</organism>
<dbReference type="InterPro" id="IPR008996">
    <property type="entry name" value="IL1/FGF"/>
</dbReference>
<protein>
    <recommendedName>
        <fullName evidence="2">Fibroblast growth factor</fullName>
        <shortName evidence="2">FGF</shortName>
    </recommendedName>
</protein>
<comment type="similarity">
    <text evidence="1 2">Belongs to the heparin-binding growth factors family.</text>
</comment>
<reference evidence="4" key="1">
    <citation type="submission" date="2025-08" db="UniProtKB">
        <authorList>
            <consortium name="RefSeq"/>
        </authorList>
    </citation>
    <scope>IDENTIFICATION</scope>
    <source>
        <tissue evidence="4">Blood</tissue>
    </source>
</reference>
<evidence type="ECO:0000313" key="4">
    <source>
        <dbReference type="RefSeq" id="XP_054850839.1"/>
    </source>
</evidence>
<feature type="signal peptide" evidence="2">
    <location>
        <begin position="1"/>
        <end position="31"/>
    </location>
</feature>
<dbReference type="Pfam" id="PF00167">
    <property type="entry name" value="FGF"/>
    <property type="match status" value="1"/>
</dbReference>
<dbReference type="SMART" id="SM00442">
    <property type="entry name" value="FGF"/>
    <property type="match status" value="1"/>
</dbReference>
<dbReference type="PRINTS" id="PR00262">
    <property type="entry name" value="IL1HBGF"/>
</dbReference>
<dbReference type="GeneID" id="129340216"/>
<feature type="chain" id="PRO_5041519312" description="Fibroblast growth factor" evidence="2">
    <location>
        <begin position="32"/>
        <end position="213"/>
    </location>
</feature>
<dbReference type="KEGG" id="emc:129340216"/>
<sequence>MLAISTSLQNEWCLLFISLIFWATLAPMASAFPLPNSSPLYQFEGQVRLRHLYTADEQTHLFLEILQDGQVRGSRHQNAFSLLEIKAVKPGIIRMQGAKTSLFLCMTSNGHLYGSEHYSEESCNFREKVLHDGYNLYYSEHYDIPVSLSSTGTLSRNRQLPPFSQFLPLVNRVPLDPVFVDYNFYEQELDIESADPLSMMGQAPGFMSPSYVF</sequence>
<evidence type="ECO:0000256" key="1">
    <source>
        <dbReference type="ARBA" id="ARBA00007936"/>
    </source>
</evidence>